<sequence>MMPGYVESVIPTRMMMKTVMGMMIRATLVCKWRDHNDEGGPKPVESSSKHILLTLIAAHVVDVTNGQ</sequence>
<feature type="non-terminal residue" evidence="1">
    <location>
        <position position="67"/>
    </location>
</feature>
<evidence type="ECO:0000313" key="2">
    <source>
        <dbReference type="Proteomes" id="UP001154282"/>
    </source>
</evidence>
<dbReference type="EMBL" id="CAMGYJ010000006">
    <property type="protein sequence ID" value="CAI0431833.1"/>
    <property type="molecule type" value="Genomic_DNA"/>
</dbReference>
<accession>A0AAV0LFM6</accession>
<gene>
    <name evidence="1" type="ORF">LITE_LOCUS23175</name>
</gene>
<evidence type="ECO:0000313" key="1">
    <source>
        <dbReference type="EMBL" id="CAI0431833.1"/>
    </source>
</evidence>
<name>A0AAV0LFM6_9ROSI</name>
<dbReference type="Proteomes" id="UP001154282">
    <property type="component" value="Unassembled WGS sequence"/>
</dbReference>
<proteinExistence type="predicted"/>
<organism evidence="1 2">
    <name type="scientific">Linum tenue</name>
    <dbReference type="NCBI Taxonomy" id="586396"/>
    <lineage>
        <taxon>Eukaryota</taxon>
        <taxon>Viridiplantae</taxon>
        <taxon>Streptophyta</taxon>
        <taxon>Embryophyta</taxon>
        <taxon>Tracheophyta</taxon>
        <taxon>Spermatophyta</taxon>
        <taxon>Magnoliopsida</taxon>
        <taxon>eudicotyledons</taxon>
        <taxon>Gunneridae</taxon>
        <taxon>Pentapetalae</taxon>
        <taxon>rosids</taxon>
        <taxon>fabids</taxon>
        <taxon>Malpighiales</taxon>
        <taxon>Linaceae</taxon>
        <taxon>Linum</taxon>
    </lineage>
</organism>
<dbReference type="AlphaFoldDB" id="A0AAV0LFM6"/>
<reference evidence="1" key="1">
    <citation type="submission" date="2022-08" db="EMBL/GenBank/DDBJ databases">
        <authorList>
            <person name="Gutierrez-Valencia J."/>
        </authorList>
    </citation>
    <scope>NUCLEOTIDE SEQUENCE</scope>
</reference>
<protein>
    <submittedName>
        <fullName evidence="1">Uncharacterized protein</fullName>
    </submittedName>
</protein>
<comment type="caution">
    <text evidence="1">The sequence shown here is derived from an EMBL/GenBank/DDBJ whole genome shotgun (WGS) entry which is preliminary data.</text>
</comment>
<keyword evidence="2" id="KW-1185">Reference proteome</keyword>